<gene>
    <name evidence="2" type="ORF">Cgig2_016568</name>
</gene>
<evidence type="ECO:0000256" key="1">
    <source>
        <dbReference type="SAM" id="MobiDB-lite"/>
    </source>
</evidence>
<protein>
    <submittedName>
        <fullName evidence="2">Uncharacterized protein</fullName>
    </submittedName>
</protein>
<feature type="compositionally biased region" description="Polar residues" evidence="1">
    <location>
        <begin position="52"/>
        <end position="62"/>
    </location>
</feature>
<proteinExistence type="predicted"/>
<sequence length="201" mass="22443">MKECQVHDASPVGLEVTSEDLAFVMERATLKKKQVKVKRILQKTNEEDTSKPIESSLYNSGRTARDELPSTPVVASVSALTMLGSDAIGPAGSKSPTRIVGDVMRRESPMHGFKEVVDRGGHDIGPKGHVFTWERGEVREKLNRFLGDFGWCSIFPYAIVSMYPWYRSNYNVILLDTMLGSLLRMRRGHSSLSLLACRRGL</sequence>
<feature type="region of interest" description="Disordered" evidence="1">
    <location>
        <begin position="45"/>
        <end position="65"/>
    </location>
</feature>
<reference evidence="2" key="1">
    <citation type="submission" date="2022-04" db="EMBL/GenBank/DDBJ databases">
        <title>Carnegiea gigantea Genome sequencing and assembly v2.</title>
        <authorList>
            <person name="Copetti D."/>
            <person name="Sanderson M.J."/>
            <person name="Burquez A."/>
            <person name="Wojciechowski M.F."/>
        </authorList>
    </citation>
    <scope>NUCLEOTIDE SEQUENCE</scope>
    <source>
        <strain evidence="2">SGP5-SGP5p</strain>
        <tissue evidence="2">Aerial part</tissue>
    </source>
</reference>
<comment type="caution">
    <text evidence="2">The sequence shown here is derived from an EMBL/GenBank/DDBJ whole genome shotgun (WGS) entry which is preliminary data.</text>
</comment>
<organism evidence="2 3">
    <name type="scientific">Carnegiea gigantea</name>
    <dbReference type="NCBI Taxonomy" id="171969"/>
    <lineage>
        <taxon>Eukaryota</taxon>
        <taxon>Viridiplantae</taxon>
        <taxon>Streptophyta</taxon>
        <taxon>Embryophyta</taxon>
        <taxon>Tracheophyta</taxon>
        <taxon>Spermatophyta</taxon>
        <taxon>Magnoliopsida</taxon>
        <taxon>eudicotyledons</taxon>
        <taxon>Gunneridae</taxon>
        <taxon>Pentapetalae</taxon>
        <taxon>Caryophyllales</taxon>
        <taxon>Cactineae</taxon>
        <taxon>Cactaceae</taxon>
        <taxon>Cactoideae</taxon>
        <taxon>Echinocereeae</taxon>
        <taxon>Carnegiea</taxon>
    </lineage>
</organism>
<dbReference type="EMBL" id="JAKOGI010000006">
    <property type="protein sequence ID" value="KAJ8451987.1"/>
    <property type="molecule type" value="Genomic_DNA"/>
</dbReference>
<evidence type="ECO:0000313" key="3">
    <source>
        <dbReference type="Proteomes" id="UP001153076"/>
    </source>
</evidence>
<dbReference type="Proteomes" id="UP001153076">
    <property type="component" value="Unassembled WGS sequence"/>
</dbReference>
<name>A0A9Q1KYD2_9CARY</name>
<evidence type="ECO:0000313" key="2">
    <source>
        <dbReference type="EMBL" id="KAJ8451987.1"/>
    </source>
</evidence>
<accession>A0A9Q1KYD2</accession>
<dbReference type="AlphaFoldDB" id="A0A9Q1KYD2"/>
<keyword evidence="3" id="KW-1185">Reference proteome</keyword>